<sequence>MSAIIQLYLCIILALHISVSLGILYSVIYKGQEHGNRAAAREFKIDESMEMSSLSIPLFLTVLCFLLLRPPSCSSSNILVVPVDGSHWINMKIILEQLHSRGHNITVLRSAKSWYIPNNSSIYTSINITMLEDESDINYYNKMIQDVMECRTYPTFIRTFCQQYLITSMLDQGHKILARSVATIIEDTVFIQKLQDTKFDLMLTDPGLTIGVLLATYLKLPMVFNVRWINTGEGHFTIAPSPMSYVPVPGSELHDQMDFLERIKNMLHYLYSAIEQHLIINPAYSDLLQRHFPPGTDLLSLQRRADIWLFRADFVFEFPRPTMPNVVYVGGFHCKKAQPLPAELEAFVQSSGEHGVVVMSLGTLISVLPRKVTEAIAAAFAELPQKVIWRFVGEKPSSLGNNTLLLEWLPQNDLLGHPKTRAFVAHGGTNGMYEAIYHSVPVVGLPLLFDQFDNLLRLKVRGAAQVVEAYSLTKEDFLGALKDVLENPSFHTNMQHLSQLHRDKPVTPMDTAIFWIEYVIRNKGAPHLQSAGFHLPWYSYFCLDVAALTIAITGIFIWTLVFVCRLLCCQKSKRKMKPE</sequence>
<keyword evidence="7 9" id="KW-0472">Membrane</keyword>
<dbReference type="GO" id="GO:0016020">
    <property type="term" value="C:membrane"/>
    <property type="evidence" value="ECO:0007669"/>
    <property type="project" value="UniProtKB-SubCell"/>
</dbReference>
<evidence type="ECO:0000256" key="7">
    <source>
        <dbReference type="ARBA" id="ARBA00023136"/>
    </source>
</evidence>
<evidence type="ECO:0000313" key="10">
    <source>
        <dbReference type="Ensembl" id="ENSOABP00000073448.1"/>
    </source>
</evidence>
<dbReference type="Gene3D" id="3.40.50.2000">
    <property type="entry name" value="Glycogen Phosphorylase B"/>
    <property type="match status" value="1"/>
</dbReference>
<dbReference type="SUPFAM" id="SSF53756">
    <property type="entry name" value="UDP-Glycosyltransferase/glycogen phosphorylase"/>
    <property type="match status" value="1"/>
</dbReference>
<accession>A0AAZ1Y0Y4</accession>
<dbReference type="InterPro" id="IPR050271">
    <property type="entry name" value="UDP-glycosyltransferase"/>
</dbReference>
<proteinExistence type="inferred from homology"/>
<dbReference type="AlphaFoldDB" id="A0AAZ1Y0Y4"/>
<feature type="transmembrane region" description="Helical" evidence="9">
    <location>
        <begin position="537"/>
        <end position="568"/>
    </location>
</feature>
<evidence type="ECO:0000256" key="2">
    <source>
        <dbReference type="ARBA" id="ARBA00009995"/>
    </source>
</evidence>
<dbReference type="InterPro" id="IPR035595">
    <property type="entry name" value="UDP_glycos_trans_CS"/>
</dbReference>
<keyword evidence="5 9" id="KW-0812">Transmembrane</keyword>
<keyword evidence="3 8" id="KW-0328">Glycosyltransferase</keyword>
<dbReference type="PROSITE" id="PS00375">
    <property type="entry name" value="UDPGT"/>
    <property type="match status" value="1"/>
</dbReference>
<evidence type="ECO:0000256" key="3">
    <source>
        <dbReference type="ARBA" id="ARBA00022676"/>
    </source>
</evidence>
<dbReference type="GO" id="GO:0008194">
    <property type="term" value="F:UDP-glycosyltransferase activity"/>
    <property type="evidence" value="ECO:0007669"/>
    <property type="project" value="InterPro"/>
</dbReference>
<keyword evidence="6 9" id="KW-1133">Transmembrane helix</keyword>
<dbReference type="Pfam" id="PF00201">
    <property type="entry name" value="UDPGT"/>
    <property type="match status" value="1"/>
</dbReference>
<keyword evidence="11" id="KW-1185">Reference proteome</keyword>
<comment type="subcellular location">
    <subcellularLocation>
        <location evidence="1">Membrane</location>
    </subcellularLocation>
</comment>
<dbReference type="Proteomes" id="UP000472276">
    <property type="component" value="Unassembled WGS sequence"/>
</dbReference>
<evidence type="ECO:0000256" key="1">
    <source>
        <dbReference type="ARBA" id="ARBA00004370"/>
    </source>
</evidence>
<reference evidence="10" key="2">
    <citation type="submission" date="2025-08" db="UniProtKB">
        <authorList>
            <consortium name="Ensembl"/>
        </authorList>
    </citation>
    <scope>IDENTIFICATION</scope>
</reference>
<protein>
    <recommendedName>
        <fullName evidence="12">UDP glucuronosyltransferase 5 family, polypeptide G2</fullName>
    </recommendedName>
</protein>
<evidence type="ECO:0000256" key="6">
    <source>
        <dbReference type="ARBA" id="ARBA00022989"/>
    </source>
</evidence>
<reference evidence="10" key="3">
    <citation type="submission" date="2025-09" db="UniProtKB">
        <authorList>
            <consortium name="Ensembl"/>
        </authorList>
    </citation>
    <scope>IDENTIFICATION</scope>
</reference>
<dbReference type="InterPro" id="IPR002213">
    <property type="entry name" value="UDP_glucos_trans"/>
</dbReference>
<reference evidence="11" key="1">
    <citation type="submission" date="2020-03" db="EMBL/GenBank/DDBJ databases">
        <title>Evolution of repeat sequences and sex chromosomes of tilapia species revealed by chromosome-level genomes.</title>
        <authorList>
            <person name="Xu L."/>
            <person name="Tao W."/>
            <person name="Wang D."/>
            <person name="Zhou Q."/>
        </authorList>
    </citation>
    <scope>NUCLEOTIDE SEQUENCE [LARGE SCALE GENOMIC DNA]</scope>
    <source>
        <strain evidence="11">Israel</strain>
    </source>
</reference>
<dbReference type="PANTHER" id="PTHR48043:SF32">
    <property type="entry name" value="UDP-GLUCURONOSYLTRANSFERASE"/>
    <property type="match status" value="1"/>
</dbReference>
<evidence type="ECO:0000256" key="4">
    <source>
        <dbReference type="ARBA" id="ARBA00022679"/>
    </source>
</evidence>
<organism evidence="10 11">
    <name type="scientific">Oreochromis aureus</name>
    <name type="common">Israeli tilapia</name>
    <name type="synonym">Chromis aureus</name>
    <dbReference type="NCBI Taxonomy" id="47969"/>
    <lineage>
        <taxon>Eukaryota</taxon>
        <taxon>Metazoa</taxon>
        <taxon>Chordata</taxon>
        <taxon>Craniata</taxon>
        <taxon>Vertebrata</taxon>
        <taxon>Euteleostomi</taxon>
        <taxon>Actinopterygii</taxon>
        <taxon>Neopterygii</taxon>
        <taxon>Teleostei</taxon>
        <taxon>Neoteleostei</taxon>
        <taxon>Acanthomorphata</taxon>
        <taxon>Ovalentaria</taxon>
        <taxon>Cichlomorphae</taxon>
        <taxon>Cichliformes</taxon>
        <taxon>Cichlidae</taxon>
        <taxon>African cichlids</taxon>
        <taxon>Pseudocrenilabrinae</taxon>
        <taxon>Oreochromini</taxon>
        <taxon>Oreochromis</taxon>
    </lineage>
</organism>
<name>A0AAZ1Y0Y4_OREAU</name>
<keyword evidence="4 8" id="KW-0808">Transferase</keyword>
<evidence type="ECO:0008006" key="12">
    <source>
        <dbReference type="Google" id="ProtNLM"/>
    </source>
</evidence>
<dbReference type="PANTHER" id="PTHR48043">
    <property type="entry name" value="EG:EG0003.4 PROTEIN-RELATED"/>
    <property type="match status" value="1"/>
</dbReference>
<dbReference type="CDD" id="cd03784">
    <property type="entry name" value="GT1_Gtf-like"/>
    <property type="match status" value="1"/>
</dbReference>
<evidence type="ECO:0000256" key="8">
    <source>
        <dbReference type="RuleBase" id="RU003718"/>
    </source>
</evidence>
<feature type="transmembrane region" description="Helical" evidence="9">
    <location>
        <begin position="6"/>
        <end position="28"/>
    </location>
</feature>
<dbReference type="Ensembl" id="ENSOABT00000082036.1">
    <property type="protein sequence ID" value="ENSOABP00000073448.1"/>
    <property type="gene ID" value="ENSOABG00000027874.1"/>
</dbReference>
<evidence type="ECO:0000313" key="11">
    <source>
        <dbReference type="Proteomes" id="UP000472276"/>
    </source>
</evidence>
<comment type="similarity">
    <text evidence="2 8">Belongs to the UDP-glycosyltransferase family.</text>
</comment>
<evidence type="ECO:0000256" key="9">
    <source>
        <dbReference type="SAM" id="Phobius"/>
    </source>
</evidence>
<gene>
    <name evidence="10" type="primary">LOC116316453</name>
</gene>
<dbReference type="FunFam" id="3.40.50.2000:FF:000001">
    <property type="entry name" value="UDP-glucuronosyltransferase"/>
    <property type="match status" value="1"/>
</dbReference>
<evidence type="ECO:0000256" key="5">
    <source>
        <dbReference type="ARBA" id="ARBA00022692"/>
    </source>
</evidence>